<keyword evidence="7" id="KW-1185">Reference proteome</keyword>
<comment type="similarity">
    <text evidence="2">Belongs to the IQD family.</text>
</comment>
<proteinExistence type="inferred from homology"/>
<evidence type="ECO:0000256" key="5">
    <source>
        <dbReference type="SAM" id="SignalP"/>
    </source>
</evidence>
<evidence type="ECO:0000256" key="3">
    <source>
        <dbReference type="ARBA" id="ARBA00045534"/>
    </source>
</evidence>
<gene>
    <name evidence="6" type="ORF">K7X08_023937</name>
</gene>
<feature type="chain" id="PRO_5040456908" evidence="5">
    <location>
        <begin position="21"/>
        <end position="490"/>
    </location>
</feature>
<evidence type="ECO:0000256" key="4">
    <source>
        <dbReference type="SAM" id="MobiDB-lite"/>
    </source>
</evidence>
<comment type="function">
    <text evidence="3">May be involved in cooperative interactions with calmodulins or calmodulin-like proteins. Recruits calmodulin proteins to microtubules, thus being a potential scaffold in cellular signaling and trafficking. May associate with nucleic acids and regulate gene expression at the transcriptional or post-transcriptional level.</text>
</comment>
<dbReference type="GO" id="GO:0005516">
    <property type="term" value="F:calmodulin binding"/>
    <property type="evidence" value="ECO:0007669"/>
    <property type="project" value="UniProtKB-KW"/>
</dbReference>
<accession>A0A9Q1M9V5</accession>
<dbReference type="Proteomes" id="UP001152561">
    <property type="component" value="Unassembled WGS sequence"/>
</dbReference>
<dbReference type="CDD" id="cd23767">
    <property type="entry name" value="IQCD"/>
    <property type="match status" value="1"/>
</dbReference>
<organism evidence="6 7">
    <name type="scientific">Anisodus acutangulus</name>
    <dbReference type="NCBI Taxonomy" id="402998"/>
    <lineage>
        <taxon>Eukaryota</taxon>
        <taxon>Viridiplantae</taxon>
        <taxon>Streptophyta</taxon>
        <taxon>Embryophyta</taxon>
        <taxon>Tracheophyta</taxon>
        <taxon>Spermatophyta</taxon>
        <taxon>Magnoliopsida</taxon>
        <taxon>eudicotyledons</taxon>
        <taxon>Gunneridae</taxon>
        <taxon>Pentapetalae</taxon>
        <taxon>asterids</taxon>
        <taxon>lamiids</taxon>
        <taxon>Solanales</taxon>
        <taxon>Solanaceae</taxon>
        <taxon>Solanoideae</taxon>
        <taxon>Hyoscyameae</taxon>
        <taxon>Anisodus</taxon>
    </lineage>
</organism>
<evidence type="ECO:0000313" key="6">
    <source>
        <dbReference type="EMBL" id="KAJ8553259.1"/>
    </source>
</evidence>
<feature type="compositionally biased region" description="Low complexity" evidence="4">
    <location>
        <begin position="396"/>
        <end position="411"/>
    </location>
</feature>
<dbReference type="PROSITE" id="PS50096">
    <property type="entry name" value="IQ"/>
    <property type="match status" value="2"/>
</dbReference>
<dbReference type="SMART" id="SM00015">
    <property type="entry name" value="IQ"/>
    <property type="match status" value="2"/>
</dbReference>
<dbReference type="EMBL" id="JAJAGQ010000009">
    <property type="protein sequence ID" value="KAJ8553259.1"/>
    <property type="molecule type" value="Genomic_DNA"/>
</dbReference>
<reference evidence="7" key="1">
    <citation type="journal article" date="2023" name="Proc. Natl. Acad. Sci. U.S.A.">
        <title>Genomic and structural basis for evolution of tropane alkaloid biosynthesis.</title>
        <authorList>
            <person name="Wanga Y.-J."/>
            <person name="Taina T."/>
            <person name="Yua J.-Y."/>
            <person name="Lia J."/>
            <person name="Xua B."/>
            <person name="Chenc J."/>
            <person name="D'Auriad J.C."/>
            <person name="Huanga J.-P."/>
            <person name="Huanga S.-X."/>
        </authorList>
    </citation>
    <scope>NUCLEOTIDE SEQUENCE [LARGE SCALE GENOMIC DNA]</scope>
    <source>
        <strain evidence="7">cv. KIB-2019</strain>
    </source>
</reference>
<keyword evidence="5" id="KW-0732">Signal</keyword>
<dbReference type="InterPro" id="IPR027417">
    <property type="entry name" value="P-loop_NTPase"/>
</dbReference>
<feature type="signal peptide" evidence="5">
    <location>
        <begin position="1"/>
        <end position="20"/>
    </location>
</feature>
<feature type="region of interest" description="Disordered" evidence="4">
    <location>
        <begin position="394"/>
        <end position="428"/>
    </location>
</feature>
<protein>
    <submittedName>
        <fullName evidence="6">Uncharacterized protein</fullName>
    </submittedName>
</protein>
<keyword evidence="1" id="KW-0112">Calmodulin-binding</keyword>
<dbReference type="PANTHER" id="PTHR32295:SF126">
    <property type="entry name" value="PROTEIN IQ-DOMAIN 8"/>
    <property type="match status" value="1"/>
</dbReference>
<dbReference type="Pfam" id="PF00612">
    <property type="entry name" value="IQ"/>
    <property type="match status" value="2"/>
</dbReference>
<dbReference type="OrthoDB" id="671489at2759"/>
<dbReference type="InterPro" id="IPR000048">
    <property type="entry name" value="IQ_motif_EF-hand-BS"/>
</dbReference>
<comment type="caution">
    <text evidence="6">The sequence shown here is derived from an EMBL/GenBank/DDBJ whole genome shotgun (WGS) entry which is preliminary data.</text>
</comment>
<sequence>MVLLWTQLRVLNGFFVLSTTRTLYVGEKQRHHFHHSSFLAGGSSLASRRLVVSKGELEAIWAYSGHYRPTEEHFEEVITFLEEHHVDLTNVKEKGGVKNRKWKLWRSASGGIAIASSKGVKGGGNLGDSDGSESSFLSDSALAAAMAAVVRAPHKDFVVVKQEWAALRIQAAFRGFLARRALRALKAVVRLQAIFRGRQVRKQAAVTLKCMQALVRVQARIRARCNQTSVDGDATKGSKADNCTQADPIKLAESGWCNSPGTVDEVRSKLKMRQVGAIKRERASAYVEQKLRRNPSPNSRTRKVETANNVKAKGDSTWLEHWMANKPWENRLVEEFHTDASGMTPNSKKHEDYDAGSFAERSLVNIRRNNMSTRISTRGPISWQIVNSEYYPYDDSTTSHSSVSTSETLGSNQTPPEEGHSKKPSYMNPTASIKAKVKQRNSNYLTQSMQRNSTDRKSSPLSRAVARRSAACDLYSVDLCKDLYPPSNAF</sequence>
<evidence type="ECO:0000256" key="1">
    <source>
        <dbReference type="ARBA" id="ARBA00022860"/>
    </source>
</evidence>
<dbReference type="AlphaFoldDB" id="A0A9Q1M9V5"/>
<evidence type="ECO:0000313" key="7">
    <source>
        <dbReference type="Proteomes" id="UP001152561"/>
    </source>
</evidence>
<dbReference type="Gene3D" id="1.20.5.190">
    <property type="match status" value="1"/>
</dbReference>
<name>A0A9Q1M9V5_9SOLA</name>
<evidence type="ECO:0000256" key="2">
    <source>
        <dbReference type="ARBA" id="ARBA00024341"/>
    </source>
</evidence>
<dbReference type="SUPFAM" id="SSF52540">
    <property type="entry name" value="P-loop containing nucleoside triphosphate hydrolases"/>
    <property type="match status" value="1"/>
</dbReference>
<dbReference type="PANTHER" id="PTHR32295">
    <property type="entry name" value="IQ-DOMAIN 5-RELATED"/>
    <property type="match status" value="1"/>
</dbReference>